<evidence type="ECO:0000259" key="4">
    <source>
        <dbReference type="Pfam" id="PF03328"/>
    </source>
</evidence>
<dbReference type="InterPro" id="IPR040442">
    <property type="entry name" value="Pyrv_kinase-like_dom_sf"/>
</dbReference>
<evidence type="ECO:0000256" key="1">
    <source>
        <dbReference type="ARBA" id="ARBA00005568"/>
    </source>
</evidence>
<evidence type="ECO:0000256" key="2">
    <source>
        <dbReference type="ARBA" id="ARBA00022723"/>
    </source>
</evidence>
<gene>
    <name evidence="5" type="ORF">EDC64_11938</name>
</gene>
<accession>A0A4V2UWX6</accession>
<dbReference type="RefSeq" id="WP_132035491.1">
    <property type="nucleotide sequence ID" value="NZ_SMAI01000019.1"/>
</dbReference>
<keyword evidence="6" id="KW-1185">Reference proteome</keyword>
<dbReference type="SUPFAM" id="SSF51621">
    <property type="entry name" value="Phosphoenolpyruvate/pyruvate domain"/>
    <property type="match status" value="1"/>
</dbReference>
<comment type="caution">
    <text evidence="5">The sequence shown here is derived from an EMBL/GenBank/DDBJ whole genome shotgun (WGS) entry which is preliminary data.</text>
</comment>
<comment type="similarity">
    <text evidence="1">Belongs to the HpcH/HpaI aldolase family.</text>
</comment>
<evidence type="ECO:0000256" key="3">
    <source>
        <dbReference type="ARBA" id="ARBA00023239"/>
    </source>
</evidence>
<feature type="domain" description="HpcH/HpaI aldolase/citrate lyase" evidence="4">
    <location>
        <begin position="29"/>
        <end position="205"/>
    </location>
</feature>
<dbReference type="InterPro" id="IPR005000">
    <property type="entry name" value="Aldolase/citrate-lyase_domain"/>
</dbReference>
<keyword evidence="3" id="KW-0456">Lyase</keyword>
<sequence>MNRSAKNAIAAGKPVIAVNPGGFALPAVDALAACGADCLFIDCERTAVSVESVPMLARAAQAHGLSAVVRSYSKDAATLTRYFDCGIDGLVLPQVEAPEECARLRAIARAATRGREGTLLLIAQIESVAGHSRLDEIAGAPGIDLILVGPNDLAHSMGYLGDTKRPEVVAAVDDITARLHAKGIAYGLPVTAENAGAWVRRGARFLYTSLETLLRPSLQALRTAATP</sequence>
<dbReference type="GO" id="GO:0016832">
    <property type="term" value="F:aldehyde-lyase activity"/>
    <property type="evidence" value="ECO:0007669"/>
    <property type="project" value="TreeGrafter"/>
</dbReference>
<dbReference type="Gene3D" id="3.20.20.60">
    <property type="entry name" value="Phosphoenolpyruvate-binding domains"/>
    <property type="match status" value="2"/>
</dbReference>
<dbReference type="GO" id="GO:0046872">
    <property type="term" value="F:metal ion binding"/>
    <property type="evidence" value="ECO:0007669"/>
    <property type="project" value="UniProtKB-KW"/>
</dbReference>
<evidence type="ECO:0000313" key="6">
    <source>
        <dbReference type="Proteomes" id="UP000294664"/>
    </source>
</evidence>
<dbReference type="InterPro" id="IPR050251">
    <property type="entry name" value="HpcH-HpaI_aldolase"/>
</dbReference>
<name>A0A4V2UWX6_9HYPH</name>
<protein>
    <submittedName>
        <fullName evidence="5">4-hydroxy-2-oxoheptanedioate aldolase</fullName>
    </submittedName>
</protein>
<organism evidence="5 6">
    <name type="scientific">Aquabacter spiritensis</name>
    <dbReference type="NCBI Taxonomy" id="933073"/>
    <lineage>
        <taxon>Bacteria</taxon>
        <taxon>Pseudomonadati</taxon>
        <taxon>Pseudomonadota</taxon>
        <taxon>Alphaproteobacteria</taxon>
        <taxon>Hyphomicrobiales</taxon>
        <taxon>Xanthobacteraceae</taxon>
        <taxon>Aquabacter</taxon>
    </lineage>
</organism>
<evidence type="ECO:0000313" key="5">
    <source>
        <dbReference type="EMBL" id="TCT01068.1"/>
    </source>
</evidence>
<dbReference type="Proteomes" id="UP000294664">
    <property type="component" value="Unassembled WGS sequence"/>
</dbReference>
<dbReference type="GO" id="GO:0005737">
    <property type="term" value="C:cytoplasm"/>
    <property type="evidence" value="ECO:0007669"/>
    <property type="project" value="TreeGrafter"/>
</dbReference>
<dbReference type="OrthoDB" id="9802624at2"/>
<dbReference type="Pfam" id="PF03328">
    <property type="entry name" value="HpcH_HpaI"/>
    <property type="match status" value="1"/>
</dbReference>
<proteinExistence type="inferred from homology"/>
<dbReference type="EMBL" id="SMAI01000019">
    <property type="protein sequence ID" value="TCT01068.1"/>
    <property type="molecule type" value="Genomic_DNA"/>
</dbReference>
<dbReference type="AlphaFoldDB" id="A0A4V2UWX6"/>
<reference evidence="5 6" key="1">
    <citation type="submission" date="2019-03" db="EMBL/GenBank/DDBJ databases">
        <title>Genomic Encyclopedia of Type Strains, Phase IV (KMG-IV): sequencing the most valuable type-strain genomes for metagenomic binning, comparative biology and taxonomic classification.</title>
        <authorList>
            <person name="Goeker M."/>
        </authorList>
    </citation>
    <scope>NUCLEOTIDE SEQUENCE [LARGE SCALE GENOMIC DNA]</scope>
    <source>
        <strain evidence="5 6">DSM 9035</strain>
    </source>
</reference>
<dbReference type="InterPro" id="IPR015813">
    <property type="entry name" value="Pyrv/PenolPyrv_kinase-like_dom"/>
</dbReference>
<keyword evidence="2" id="KW-0479">Metal-binding</keyword>
<dbReference type="PANTHER" id="PTHR30502:SF0">
    <property type="entry name" value="PHOSPHOENOLPYRUVATE CARBOXYLASE FAMILY PROTEIN"/>
    <property type="match status" value="1"/>
</dbReference>
<dbReference type="PANTHER" id="PTHR30502">
    <property type="entry name" value="2-KETO-3-DEOXY-L-RHAMNONATE ALDOLASE"/>
    <property type="match status" value="1"/>
</dbReference>